<gene>
    <name evidence="1" type="ORF">EHW89_02785</name>
</gene>
<reference evidence="2" key="1">
    <citation type="submission" date="2018-12" db="EMBL/GenBank/DDBJ databases">
        <title>Genome sequencing of Streptococcus sp. KCOM 2412 (= ChDC F135).</title>
        <authorList>
            <person name="Kook J.-K."/>
            <person name="Park S.-N."/>
            <person name="Lim Y.K."/>
        </authorList>
    </citation>
    <scope>NUCLEOTIDE SEQUENCE [LARGE SCALE GENOMIC DNA]</scope>
    <source>
        <strain evidence="2">KCOM 2412</strain>
    </source>
</reference>
<evidence type="ECO:0000313" key="1">
    <source>
        <dbReference type="EMBL" id="AZQ41446.1"/>
    </source>
</evidence>
<accession>A0A3Q9EY72</accession>
<proteinExistence type="predicted"/>
<protein>
    <submittedName>
        <fullName evidence="1">DUF2785 domain-containing protein</fullName>
    </submittedName>
</protein>
<dbReference type="RefSeq" id="WP_126466621.1">
    <property type="nucleotide sequence ID" value="NZ_CP034543.1"/>
</dbReference>
<dbReference type="Proteomes" id="UP000272924">
    <property type="component" value="Chromosome"/>
</dbReference>
<name>A0A3Q9EY72_9STRE</name>
<evidence type="ECO:0000313" key="2">
    <source>
        <dbReference type="Proteomes" id="UP000272924"/>
    </source>
</evidence>
<dbReference type="Pfam" id="PF10978">
    <property type="entry name" value="DUF2785"/>
    <property type="match status" value="1"/>
</dbReference>
<dbReference type="InterPro" id="IPR021247">
    <property type="entry name" value="DUF2785"/>
</dbReference>
<organism evidence="1 2">
    <name type="scientific">Streptococcus periodonticum</name>
    <dbReference type="NCBI Taxonomy" id="2490633"/>
    <lineage>
        <taxon>Bacteria</taxon>
        <taxon>Bacillati</taxon>
        <taxon>Bacillota</taxon>
        <taxon>Bacilli</taxon>
        <taxon>Lactobacillales</taxon>
        <taxon>Streptococcaceae</taxon>
        <taxon>Streptococcus</taxon>
    </lineage>
</organism>
<sequence>MVRIKDRLQQRLLDNQVHYEREEILWMLDYIGHPDYKIRDELIFVSLARAIQEQLFTKDQFDFVVIEALKRQGLLYKKEEVGQETLTRSFTALLFANLLHADAKKNSLYFKRLSSQQRMALFEQGMSYLLYENDRTGYSEEYGWVHAFAHGADLLVEIICHPDFPITRVNEVLQVLEKIFKRVNWRFISDEDWRLARVIYQAVLNDRLSQTRVAAWLTSLDFPLENSTDFLQFSNARSCLLEVYLQLDKEKALSDELREAIQLFSY</sequence>
<keyword evidence="2" id="KW-1185">Reference proteome</keyword>
<dbReference type="EMBL" id="CP034543">
    <property type="protein sequence ID" value="AZQ41446.1"/>
    <property type="molecule type" value="Genomic_DNA"/>
</dbReference>
<dbReference type="KEGG" id="spei:EHW89_02785"/>
<dbReference type="AlphaFoldDB" id="A0A3Q9EY72"/>